<evidence type="ECO:0000259" key="4">
    <source>
        <dbReference type="Pfam" id="PF10531"/>
    </source>
</evidence>
<evidence type="ECO:0000256" key="1">
    <source>
        <dbReference type="ARBA" id="ARBA00022729"/>
    </source>
</evidence>
<name>A0A0B1ZW15_9SPHN</name>
<organism evidence="5 6">
    <name type="scientific">Novosphingobium malaysiense</name>
    <dbReference type="NCBI Taxonomy" id="1348853"/>
    <lineage>
        <taxon>Bacteria</taxon>
        <taxon>Pseudomonadati</taxon>
        <taxon>Pseudomonadota</taxon>
        <taxon>Alphaproteobacteria</taxon>
        <taxon>Sphingomonadales</taxon>
        <taxon>Sphingomonadaceae</taxon>
        <taxon>Novosphingobium</taxon>
    </lineage>
</organism>
<dbReference type="Gene3D" id="3.10.560.10">
    <property type="entry name" value="Outer membrane lipoprotein wza domain like"/>
    <property type="match status" value="1"/>
</dbReference>
<dbReference type="PANTHER" id="PTHR33619:SF3">
    <property type="entry name" value="POLYSACCHARIDE EXPORT PROTEIN GFCE-RELATED"/>
    <property type="match status" value="1"/>
</dbReference>
<dbReference type="PANTHER" id="PTHR33619">
    <property type="entry name" value="POLYSACCHARIDE EXPORT PROTEIN GFCE-RELATED"/>
    <property type="match status" value="1"/>
</dbReference>
<gene>
    <name evidence="5" type="ORF">LK12_00230</name>
</gene>
<dbReference type="Pfam" id="PF10531">
    <property type="entry name" value="SLBB"/>
    <property type="match status" value="1"/>
</dbReference>
<reference evidence="5 6" key="1">
    <citation type="submission" date="2014-10" db="EMBL/GenBank/DDBJ databases">
        <title>Genome sequence of Novosphingobium malaysiense MUSC 273(T).</title>
        <authorList>
            <person name="Lee L.-H."/>
        </authorList>
    </citation>
    <scope>NUCLEOTIDE SEQUENCE [LARGE SCALE GENOMIC DNA]</scope>
    <source>
        <strain evidence="5 6">MUSC 273</strain>
    </source>
</reference>
<dbReference type="GO" id="GO:0015159">
    <property type="term" value="F:polysaccharide transmembrane transporter activity"/>
    <property type="evidence" value="ECO:0007669"/>
    <property type="project" value="InterPro"/>
</dbReference>
<proteinExistence type="predicted"/>
<evidence type="ECO:0000313" key="6">
    <source>
        <dbReference type="Proteomes" id="UP000031057"/>
    </source>
</evidence>
<evidence type="ECO:0000259" key="3">
    <source>
        <dbReference type="Pfam" id="PF02563"/>
    </source>
</evidence>
<comment type="caution">
    <text evidence="5">The sequence shown here is derived from an EMBL/GenBank/DDBJ whole genome shotgun (WGS) entry which is preliminary data.</text>
</comment>
<feature type="domain" description="Polysaccharide export protein N-terminal" evidence="3">
    <location>
        <begin position="37"/>
        <end position="111"/>
    </location>
</feature>
<dbReference type="STRING" id="1348853.LK12_00230"/>
<keyword evidence="6" id="KW-1185">Reference proteome</keyword>
<dbReference type="InterPro" id="IPR019554">
    <property type="entry name" value="Soluble_ligand-bd"/>
</dbReference>
<feature type="domain" description="Soluble ligand binding" evidence="4">
    <location>
        <begin position="117"/>
        <end position="161"/>
    </location>
</feature>
<dbReference type="Gene3D" id="3.30.1950.10">
    <property type="entry name" value="wza like domain"/>
    <property type="match status" value="1"/>
</dbReference>
<dbReference type="AlphaFoldDB" id="A0A0B1ZW15"/>
<dbReference type="Pfam" id="PF02563">
    <property type="entry name" value="Poly_export"/>
    <property type="match status" value="1"/>
</dbReference>
<sequence>MRSRTVAAALAAALLLPLPANAGAPTISVSEANSELTDGYRLATGDKLKVTVFDEPTLSGEYEVGVDGDLALPLLDPIPAAGKTPKALATIIADKLESGEYVLVPRVSVEIIEHRPFYILGEVNKPGQYAYSGEITFEQAVAQAGGFTARANKGTIYLRRQDWGSKRRVKLEGQPLKLAPGDTIEVREAFF</sequence>
<dbReference type="Proteomes" id="UP000031057">
    <property type="component" value="Unassembled WGS sequence"/>
</dbReference>
<evidence type="ECO:0000313" key="5">
    <source>
        <dbReference type="EMBL" id="KHK93594.1"/>
    </source>
</evidence>
<keyword evidence="1 2" id="KW-0732">Signal</keyword>
<evidence type="ECO:0000256" key="2">
    <source>
        <dbReference type="SAM" id="SignalP"/>
    </source>
</evidence>
<protein>
    <submittedName>
        <fullName evidence="5">Uncharacterized protein</fullName>
    </submittedName>
</protein>
<dbReference type="InterPro" id="IPR049712">
    <property type="entry name" value="Poly_export"/>
</dbReference>
<feature type="chain" id="PRO_5002085799" evidence="2">
    <location>
        <begin position="23"/>
        <end position="191"/>
    </location>
</feature>
<dbReference type="EMBL" id="JTDI01000001">
    <property type="protein sequence ID" value="KHK93594.1"/>
    <property type="molecule type" value="Genomic_DNA"/>
</dbReference>
<accession>A0A0B1ZW15</accession>
<feature type="signal peptide" evidence="2">
    <location>
        <begin position="1"/>
        <end position="22"/>
    </location>
</feature>
<dbReference type="InterPro" id="IPR003715">
    <property type="entry name" value="Poly_export_N"/>
</dbReference>